<keyword evidence="6" id="KW-1185">Reference proteome</keyword>
<evidence type="ECO:0000256" key="1">
    <source>
        <dbReference type="ARBA" id="ARBA00023012"/>
    </source>
</evidence>
<dbReference type="InterPro" id="IPR011006">
    <property type="entry name" value="CheY-like_superfamily"/>
</dbReference>
<dbReference type="PROSITE" id="PS50110">
    <property type="entry name" value="RESPONSE_REGULATORY"/>
    <property type="match status" value="1"/>
</dbReference>
<keyword evidence="2" id="KW-0597">Phosphoprotein</keyword>
<feature type="domain" description="HTH LytTR-type" evidence="4">
    <location>
        <begin position="142"/>
        <end position="235"/>
    </location>
</feature>
<sequence>MRALIVDDERLARNELRSLLAQHPQIEIVGEAENAHQALEQIQALAPELLFLDIQMPGKNGFELLEELGPGPEVIFVTAYDQYALRAFEASALDYLLKPVDPARLSQALSKLNLEREQPDAAAPLALSEKVFLREDERCWFVRLQDISAFESIGNYSRVYFDGHKPLIRRSLNQLEARLPEQYFFRASRQFIVNLDHILDIETAVNGNIEARLRSGIAVEMSRRQSLAFRALKSL</sequence>
<dbReference type="EMBL" id="JAULRT010000035">
    <property type="protein sequence ID" value="MDO3381371.1"/>
    <property type="molecule type" value="Genomic_DNA"/>
</dbReference>
<proteinExistence type="predicted"/>
<dbReference type="InterPro" id="IPR046947">
    <property type="entry name" value="LytR-like"/>
</dbReference>
<dbReference type="InterPro" id="IPR007492">
    <property type="entry name" value="LytTR_DNA-bd_dom"/>
</dbReference>
<dbReference type="Proteomes" id="UP001168380">
    <property type="component" value="Unassembled WGS sequence"/>
</dbReference>
<dbReference type="Pfam" id="PF04397">
    <property type="entry name" value="LytTR"/>
    <property type="match status" value="1"/>
</dbReference>
<dbReference type="Gene3D" id="3.40.50.2300">
    <property type="match status" value="1"/>
</dbReference>
<dbReference type="PANTHER" id="PTHR37299:SF1">
    <property type="entry name" value="STAGE 0 SPORULATION PROTEIN A HOMOLOG"/>
    <property type="match status" value="1"/>
</dbReference>
<evidence type="ECO:0000313" key="5">
    <source>
        <dbReference type="EMBL" id="MDO3381371.1"/>
    </source>
</evidence>
<keyword evidence="1" id="KW-0902">Two-component regulatory system</keyword>
<gene>
    <name evidence="5" type="ORF">QWI16_04245</name>
</gene>
<name>A0ABT8TFD6_9GAMM</name>
<comment type="caution">
    <text evidence="5">The sequence shown here is derived from an EMBL/GenBank/DDBJ whole genome shotgun (WGS) entry which is preliminary data.</text>
</comment>
<dbReference type="Pfam" id="PF00072">
    <property type="entry name" value="Response_reg"/>
    <property type="match status" value="1"/>
</dbReference>
<evidence type="ECO:0000256" key="2">
    <source>
        <dbReference type="PROSITE-ProRule" id="PRU00169"/>
    </source>
</evidence>
<protein>
    <submittedName>
        <fullName evidence="5">Response regulator</fullName>
    </submittedName>
</protein>
<evidence type="ECO:0000259" key="4">
    <source>
        <dbReference type="PROSITE" id="PS50930"/>
    </source>
</evidence>
<dbReference type="SMART" id="SM00850">
    <property type="entry name" value="LytTR"/>
    <property type="match status" value="1"/>
</dbReference>
<dbReference type="RefSeq" id="WP_302711508.1">
    <property type="nucleotide sequence ID" value="NZ_JAULRT010000035.1"/>
</dbReference>
<dbReference type="SUPFAM" id="SSF52172">
    <property type="entry name" value="CheY-like"/>
    <property type="match status" value="1"/>
</dbReference>
<dbReference type="InterPro" id="IPR001789">
    <property type="entry name" value="Sig_transdc_resp-reg_receiver"/>
</dbReference>
<accession>A0ABT8TFD6</accession>
<organism evidence="5 6">
    <name type="scientific">Gilvimarinus algae</name>
    <dbReference type="NCBI Taxonomy" id="3058037"/>
    <lineage>
        <taxon>Bacteria</taxon>
        <taxon>Pseudomonadati</taxon>
        <taxon>Pseudomonadota</taxon>
        <taxon>Gammaproteobacteria</taxon>
        <taxon>Cellvibrionales</taxon>
        <taxon>Cellvibrionaceae</taxon>
        <taxon>Gilvimarinus</taxon>
    </lineage>
</organism>
<dbReference type="PANTHER" id="PTHR37299">
    <property type="entry name" value="TRANSCRIPTIONAL REGULATOR-RELATED"/>
    <property type="match status" value="1"/>
</dbReference>
<dbReference type="CDD" id="cd17532">
    <property type="entry name" value="REC_LytTR_AlgR-like"/>
    <property type="match status" value="1"/>
</dbReference>
<dbReference type="PROSITE" id="PS50930">
    <property type="entry name" value="HTH_LYTTR"/>
    <property type="match status" value="1"/>
</dbReference>
<dbReference type="SMART" id="SM00448">
    <property type="entry name" value="REC"/>
    <property type="match status" value="1"/>
</dbReference>
<evidence type="ECO:0000259" key="3">
    <source>
        <dbReference type="PROSITE" id="PS50110"/>
    </source>
</evidence>
<feature type="modified residue" description="4-aspartylphosphate" evidence="2">
    <location>
        <position position="53"/>
    </location>
</feature>
<evidence type="ECO:0000313" key="6">
    <source>
        <dbReference type="Proteomes" id="UP001168380"/>
    </source>
</evidence>
<dbReference type="Gene3D" id="2.40.50.1020">
    <property type="entry name" value="LytTr DNA-binding domain"/>
    <property type="match status" value="1"/>
</dbReference>
<feature type="domain" description="Response regulatory" evidence="3">
    <location>
        <begin position="2"/>
        <end position="113"/>
    </location>
</feature>
<reference evidence="5" key="1">
    <citation type="submission" date="2023-07" db="EMBL/GenBank/DDBJ databases">
        <title>Gilvimarinus algae sp. nov., isolated from the surface of Kelp.</title>
        <authorList>
            <person name="Sun Y.Y."/>
            <person name="Gong Y."/>
            <person name="Du Z.J."/>
        </authorList>
    </citation>
    <scope>NUCLEOTIDE SEQUENCE</scope>
    <source>
        <strain evidence="5">SDUM040014</strain>
    </source>
</reference>